<dbReference type="InterPro" id="IPR004821">
    <property type="entry name" value="Cyt_trans-like"/>
</dbReference>
<dbReference type="PANTHER" id="PTHR21299:SF1">
    <property type="entry name" value="PANTOATE--BETA-ALANINE LIGASE"/>
    <property type="match status" value="1"/>
</dbReference>
<evidence type="ECO:0000256" key="8">
    <source>
        <dbReference type="HAMAP-Rule" id="MF_00158"/>
    </source>
</evidence>
<comment type="function">
    <text evidence="8">Catalyzes the condensation of pantoate with beta-alanine in an ATP-dependent reaction via a pantoyl-adenylate intermediate.</text>
</comment>
<comment type="caution">
    <text evidence="9">The sequence shown here is derived from an EMBL/GenBank/DDBJ whole genome shotgun (WGS) entry which is preliminary data.</text>
</comment>
<dbReference type="PATRIC" id="fig|1430899.3.peg.102"/>
<dbReference type="InterPro" id="IPR003721">
    <property type="entry name" value="Pantoate_ligase"/>
</dbReference>
<proteinExistence type="inferred from homology"/>
<comment type="pathway">
    <text evidence="1 8">Cofactor biosynthesis; (R)-pantothenate biosynthesis; (R)-pantothenate from (R)-pantoate and beta-alanine: step 1/1.</text>
</comment>
<dbReference type="Pfam" id="PF02569">
    <property type="entry name" value="Pantoate_ligase"/>
    <property type="match status" value="1"/>
</dbReference>
<dbReference type="RefSeq" id="WP_059139802.1">
    <property type="nucleotide sequence ID" value="NZ_KQ130610.1"/>
</dbReference>
<name>A0A0J8GKK6_9LIST</name>
<organism evidence="9 10">
    <name type="scientific">Listeria fleischmannii 1991</name>
    <dbReference type="NCBI Taxonomy" id="1430899"/>
    <lineage>
        <taxon>Bacteria</taxon>
        <taxon>Bacillati</taxon>
        <taxon>Bacillota</taxon>
        <taxon>Bacilli</taxon>
        <taxon>Bacillales</taxon>
        <taxon>Listeriaceae</taxon>
        <taxon>Listeria</taxon>
    </lineage>
</organism>
<keyword evidence="3 8" id="KW-0436">Ligase</keyword>
<dbReference type="GO" id="GO:0015940">
    <property type="term" value="P:pantothenate biosynthetic process"/>
    <property type="evidence" value="ECO:0007669"/>
    <property type="project" value="UniProtKB-UniRule"/>
</dbReference>
<feature type="binding site" evidence="8">
    <location>
        <position position="151"/>
    </location>
    <ligand>
        <name>(R)-pantoate</name>
        <dbReference type="ChEBI" id="CHEBI:15980"/>
    </ligand>
</feature>
<dbReference type="GO" id="GO:0005524">
    <property type="term" value="F:ATP binding"/>
    <property type="evidence" value="ECO:0007669"/>
    <property type="project" value="UniProtKB-KW"/>
</dbReference>
<keyword evidence="4 8" id="KW-0566">Pantothenate biosynthesis</keyword>
<sequence>MRIIRTRQELHQSIKSLETGSIGFVPTMGYLHEGHLALIQKAKSENDFVVMSIFVNPLQFGPNEDLTAYPRDEKRDLKLAEEQGVDILFLPNVSEIYPVPLSTTIHVEKRVDVLDGEKRPGHFDGVATVLLKLFHLVMPNRAYFGQKDAQQLAIVEALVEDYFLPIAIQRVETVREADGLAKSSRNINLTVDERKEAPIIHQALLAGKKCILDGVEDETTILAEVQKTLGKVTKKVDYLALYEYPSFKAVTDFSRTLILAIAVQYEKARLIDNELIKRGEENA</sequence>
<evidence type="ECO:0000256" key="2">
    <source>
        <dbReference type="ARBA" id="ARBA00009256"/>
    </source>
</evidence>
<dbReference type="EC" id="6.3.2.1" evidence="8"/>
<evidence type="ECO:0000256" key="7">
    <source>
        <dbReference type="ARBA" id="ARBA00048258"/>
    </source>
</evidence>
<evidence type="ECO:0000313" key="9">
    <source>
        <dbReference type="EMBL" id="KMT61283.1"/>
    </source>
</evidence>
<evidence type="ECO:0000256" key="5">
    <source>
        <dbReference type="ARBA" id="ARBA00022741"/>
    </source>
</evidence>
<feature type="binding site" evidence="8">
    <location>
        <begin position="145"/>
        <end position="148"/>
    </location>
    <ligand>
        <name>ATP</name>
        <dbReference type="ChEBI" id="CHEBI:30616"/>
    </ligand>
</feature>
<evidence type="ECO:0000313" key="10">
    <source>
        <dbReference type="Proteomes" id="UP000052258"/>
    </source>
</evidence>
<feature type="binding site" evidence="8">
    <location>
        <position position="174"/>
    </location>
    <ligand>
        <name>ATP</name>
        <dbReference type="ChEBI" id="CHEBI:30616"/>
    </ligand>
</feature>
<comment type="subunit">
    <text evidence="8">Homodimer.</text>
</comment>
<keyword evidence="8" id="KW-0963">Cytoplasm</keyword>
<feature type="binding site" evidence="8">
    <location>
        <begin position="182"/>
        <end position="185"/>
    </location>
    <ligand>
        <name>ATP</name>
        <dbReference type="ChEBI" id="CHEBI:30616"/>
    </ligand>
</feature>
<dbReference type="GO" id="GO:0005829">
    <property type="term" value="C:cytosol"/>
    <property type="evidence" value="ECO:0007669"/>
    <property type="project" value="TreeGrafter"/>
</dbReference>
<keyword evidence="5 8" id="KW-0547">Nucleotide-binding</keyword>
<reference evidence="9 10" key="1">
    <citation type="journal article" date="2015" name="Genome Biol. Evol.">
        <title>Comparative Genomics of Listeria Sensu Lato: Genus-Wide Differences in Evolutionary Dynamics and the Progressive Gain of Complex, Potentially Pathogenicity-Related Traits through Lateral Gene Transfer.</title>
        <authorList>
            <person name="Chiara M."/>
            <person name="Caruso M."/>
            <person name="D'Erchia A.M."/>
            <person name="Manzari C."/>
            <person name="Fraccalvieri R."/>
            <person name="Goffredo E."/>
            <person name="Latorre L."/>
            <person name="Miccolupo A."/>
            <person name="Padalino I."/>
            <person name="Santagada G."/>
            <person name="Chiocco D."/>
            <person name="Pesole G."/>
            <person name="Horner D.S."/>
            <person name="Parisi A."/>
        </authorList>
    </citation>
    <scope>NUCLEOTIDE SEQUENCE [LARGE SCALE GENOMIC DNA]</scope>
    <source>
        <strain evidence="9 10">1991</strain>
    </source>
</reference>
<protein>
    <recommendedName>
        <fullName evidence="8">Pantothenate synthetase</fullName>
        <shortName evidence="8">PS</shortName>
        <ecNumber evidence="8">6.3.2.1</ecNumber>
    </recommendedName>
    <alternativeName>
        <fullName evidence="8">Pantoate--beta-alanine ligase</fullName>
    </alternativeName>
    <alternativeName>
        <fullName evidence="8">Pantoate-activating enzyme</fullName>
    </alternativeName>
</protein>
<dbReference type="HAMAP" id="MF_00158">
    <property type="entry name" value="PanC"/>
    <property type="match status" value="1"/>
</dbReference>
<dbReference type="GO" id="GO:0004592">
    <property type="term" value="F:pantoate-beta-alanine ligase activity"/>
    <property type="evidence" value="ECO:0007669"/>
    <property type="project" value="UniProtKB-UniRule"/>
</dbReference>
<evidence type="ECO:0000256" key="4">
    <source>
        <dbReference type="ARBA" id="ARBA00022655"/>
    </source>
</evidence>
<dbReference type="Proteomes" id="UP000052258">
    <property type="component" value="Unassembled WGS sequence"/>
</dbReference>
<feature type="binding site" evidence="8">
    <location>
        <position position="59"/>
    </location>
    <ligand>
        <name>(R)-pantoate</name>
        <dbReference type="ChEBI" id="CHEBI:15980"/>
    </ligand>
</feature>
<dbReference type="FunFam" id="3.40.50.620:FF:000013">
    <property type="entry name" value="Pantothenate synthetase"/>
    <property type="match status" value="1"/>
</dbReference>
<keyword evidence="6 8" id="KW-0067">ATP-binding</keyword>
<dbReference type="Gene3D" id="3.40.50.620">
    <property type="entry name" value="HUPs"/>
    <property type="match status" value="1"/>
</dbReference>
<dbReference type="AlphaFoldDB" id="A0A0J8GKK6"/>
<gene>
    <name evidence="8" type="primary">panC</name>
    <name evidence="9" type="ORF">X560_0102</name>
</gene>
<feature type="binding site" evidence="8">
    <location>
        <position position="59"/>
    </location>
    <ligand>
        <name>beta-alanine</name>
        <dbReference type="ChEBI" id="CHEBI:57966"/>
    </ligand>
</feature>
<feature type="binding site" evidence="8">
    <location>
        <begin position="28"/>
        <end position="35"/>
    </location>
    <ligand>
        <name>ATP</name>
        <dbReference type="ChEBI" id="CHEBI:30616"/>
    </ligand>
</feature>
<dbReference type="UniPathway" id="UPA00028">
    <property type="reaction ID" value="UER00005"/>
</dbReference>
<dbReference type="EMBL" id="AZHO01000003">
    <property type="protein sequence ID" value="KMT61283.1"/>
    <property type="molecule type" value="Genomic_DNA"/>
</dbReference>
<accession>A0A0J8GKK6</accession>
<evidence type="ECO:0000256" key="1">
    <source>
        <dbReference type="ARBA" id="ARBA00004990"/>
    </source>
</evidence>
<dbReference type="InterPro" id="IPR042176">
    <property type="entry name" value="Pantoate_ligase_C"/>
</dbReference>
<dbReference type="Gene3D" id="3.30.1300.10">
    <property type="entry name" value="Pantoate-beta-alanine ligase, C-terminal domain"/>
    <property type="match status" value="1"/>
</dbReference>
<dbReference type="SUPFAM" id="SSF52374">
    <property type="entry name" value="Nucleotidylyl transferase"/>
    <property type="match status" value="1"/>
</dbReference>
<dbReference type="OrthoDB" id="9773087at2"/>
<comment type="miscellaneous">
    <text evidence="8">The reaction proceeds by a bi uni uni bi ping pong mechanism.</text>
</comment>
<dbReference type="NCBIfam" id="TIGR00018">
    <property type="entry name" value="panC"/>
    <property type="match status" value="1"/>
</dbReference>
<comment type="subcellular location">
    <subcellularLocation>
        <location evidence="8">Cytoplasm</location>
    </subcellularLocation>
</comment>
<comment type="catalytic activity">
    <reaction evidence="7 8">
        <text>(R)-pantoate + beta-alanine + ATP = (R)-pantothenate + AMP + diphosphate + H(+)</text>
        <dbReference type="Rhea" id="RHEA:10912"/>
        <dbReference type="ChEBI" id="CHEBI:15378"/>
        <dbReference type="ChEBI" id="CHEBI:15980"/>
        <dbReference type="ChEBI" id="CHEBI:29032"/>
        <dbReference type="ChEBI" id="CHEBI:30616"/>
        <dbReference type="ChEBI" id="CHEBI:33019"/>
        <dbReference type="ChEBI" id="CHEBI:57966"/>
        <dbReference type="ChEBI" id="CHEBI:456215"/>
        <dbReference type="EC" id="6.3.2.1"/>
    </reaction>
</comment>
<comment type="similarity">
    <text evidence="2 8">Belongs to the pantothenate synthetase family.</text>
</comment>
<dbReference type="NCBIfam" id="TIGR00125">
    <property type="entry name" value="cyt_tran_rel"/>
    <property type="match status" value="1"/>
</dbReference>
<dbReference type="InterPro" id="IPR014729">
    <property type="entry name" value="Rossmann-like_a/b/a_fold"/>
</dbReference>
<evidence type="ECO:0000256" key="3">
    <source>
        <dbReference type="ARBA" id="ARBA00022598"/>
    </source>
</evidence>
<dbReference type="CDD" id="cd00560">
    <property type="entry name" value="PanC"/>
    <property type="match status" value="1"/>
</dbReference>
<keyword evidence="10" id="KW-1185">Reference proteome</keyword>
<evidence type="ECO:0000256" key="6">
    <source>
        <dbReference type="ARBA" id="ARBA00022840"/>
    </source>
</evidence>
<feature type="active site" description="Proton donor" evidence="8">
    <location>
        <position position="35"/>
    </location>
</feature>
<dbReference type="PANTHER" id="PTHR21299">
    <property type="entry name" value="CYTIDYLATE KINASE/PANTOATE-BETA-ALANINE LIGASE"/>
    <property type="match status" value="1"/>
</dbReference>